<dbReference type="GO" id="GO:0009897">
    <property type="term" value="C:external side of plasma membrane"/>
    <property type="evidence" value="ECO:0007669"/>
    <property type="project" value="Ensembl"/>
</dbReference>
<sequence length="235" mass="26114">MINTYQTSLAPPPVPPRHSRSQPVLIPAPLPSQGHSKSLLRFLVGAVLLHLFLSVGGFIYLYHNGKMGLQGRLSSAEGTATYLSSEKQETSSKILARMVVEHTTVQTPKPGYLPWDTKHSVLKDINYYRKSWLTILQPGDYYVYSRVTFSKGGSQRPLASMIMLRKHETGEEKTVMQAFCNLDVQSGSASIPRMCTASQGDVITLEKGNQLSVWVQDLSLVNYEEGATTFGMYKL</sequence>
<dbReference type="GO" id="GO:0005164">
    <property type="term" value="F:tumor necrosis factor receptor binding"/>
    <property type="evidence" value="ECO:0007669"/>
    <property type="project" value="InterPro"/>
</dbReference>
<keyword evidence="6" id="KW-1133">Transmembrane helix</keyword>
<feature type="region of interest" description="Disordered" evidence="5">
    <location>
        <begin position="1"/>
        <end position="22"/>
    </location>
</feature>
<evidence type="ECO:0000256" key="6">
    <source>
        <dbReference type="SAM" id="Phobius"/>
    </source>
</evidence>
<evidence type="ECO:0000313" key="9">
    <source>
        <dbReference type="Proteomes" id="UP000694389"/>
    </source>
</evidence>
<proteinExistence type="inferred from homology"/>
<accession>A0A8P4K971</accession>
<dbReference type="AlphaFoldDB" id="A0A8P4K971"/>
<keyword evidence="3" id="KW-0202">Cytokine</keyword>
<dbReference type="PANTHER" id="PTHR11471:SF57">
    <property type="entry name" value="CD154"/>
    <property type="match status" value="1"/>
</dbReference>
<dbReference type="GO" id="GO:0005615">
    <property type="term" value="C:extracellular space"/>
    <property type="evidence" value="ECO:0007669"/>
    <property type="project" value="UniProtKB-KW"/>
</dbReference>
<dbReference type="SUPFAM" id="SSF49842">
    <property type="entry name" value="TNF-like"/>
    <property type="match status" value="1"/>
</dbReference>
<comment type="similarity">
    <text evidence="2">Belongs to the tumor necrosis factor family.</text>
</comment>
<dbReference type="InterPro" id="IPR006052">
    <property type="entry name" value="TNF_dom"/>
</dbReference>
<dbReference type="InterPro" id="IPR008983">
    <property type="entry name" value="Tumour_necrosis_fac-like_dom"/>
</dbReference>
<keyword evidence="9" id="KW-1185">Reference proteome</keyword>
<evidence type="ECO:0000256" key="3">
    <source>
        <dbReference type="ARBA" id="ARBA00022514"/>
    </source>
</evidence>
<keyword evidence="6" id="KW-0812">Transmembrane</keyword>
<evidence type="ECO:0000313" key="8">
    <source>
        <dbReference type="Ensembl" id="ENSDLAP00005069763.1"/>
    </source>
</evidence>
<keyword evidence="4 6" id="KW-0472">Membrane</keyword>
<dbReference type="RefSeq" id="XP_051274840.1">
    <property type="nucleotide sequence ID" value="XM_051418880.1"/>
</dbReference>
<dbReference type="CTD" id="959"/>
<dbReference type="PROSITE" id="PS50049">
    <property type="entry name" value="THD_2"/>
    <property type="match status" value="1"/>
</dbReference>
<evidence type="ECO:0000256" key="5">
    <source>
        <dbReference type="SAM" id="MobiDB-lite"/>
    </source>
</evidence>
<dbReference type="GeneTree" id="ENSGT00510000051633"/>
<evidence type="ECO:0000256" key="4">
    <source>
        <dbReference type="ARBA" id="ARBA00023136"/>
    </source>
</evidence>
<protein>
    <submittedName>
        <fullName evidence="8">CD40 ligand</fullName>
    </submittedName>
</protein>
<feature type="transmembrane region" description="Helical" evidence="6">
    <location>
        <begin position="39"/>
        <end position="62"/>
    </location>
</feature>
<dbReference type="Proteomes" id="UP000694389">
    <property type="component" value="Unassembled WGS sequence"/>
</dbReference>
<dbReference type="Ensembl" id="ENSDLAT00005067179.1">
    <property type="protein sequence ID" value="ENSDLAP00005069763.1"/>
    <property type="gene ID" value="ENSDLAG00005031878.1"/>
</dbReference>
<reference evidence="8" key="2">
    <citation type="submission" date="2025-09" db="UniProtKB">
        <authorList>
            <consortium name="Ensembl"/>
        </authorList>
    </citation>
    <scope>IDENTIFICATION</scope>
</reference>
<dbReference type="PANTHER" id="PTHR11471">
    <property type="entry name" value="TUMOR NECROSIS FACTOR FAMILY MEMBER"/>
    <property type="match status" value="1"/>
</dbReference>
<organism evidence="8 9">
    <name type="scientific">Dicentrarchus labrax</name>
    <name type="common">European seabass</name>
    <name type="synonym">Morone labrax</name>
    <dbReference type="NCBI Taxonomy" id="13489"/>
    <lineage>
        <taxon>Eukaryota</taxon>
        <taxon>Metazoa</taxon>
        <taxon>Chordata</taxon>
        <taxon>Craniata</taxon>
        <taxon>Vertebrata</taxon>
        <taxon>Euteleostomi</taxon>
        <taxon>Actinopterygii</taxon>
        <taxon>Neopterygii</taxon>
        <taxon>Teleostei</taxon>
        <taxon>Neoteleostei</taxon>
        <taxon>Acanthomorphata</taxon>
        <taxon>Eupercaria</taxon>
        <taxon>Moronidae</taxon>
        <taxon>Dicentrarchus</taxon>
    </lineage>
</organism>
<dbReference type="GO" id="GO:0006955">
    <property type="term" value="P:immune response"/>
    <property type="evidence" value="ECO:0007669"/>
    <property type="project" value="InterPro"/>
</dbReference>
<evidence type="ECO:0000256" key="1">
    <source>
        <dbReference type="ARBA" id="ARBA00004370"/>
    </source>
</evidence>
<dbReference type="Gene3D" id="2.60.120.40">
    <property type="match status" value="1"/>
</dbReference>
<feature type="domain" description="THD" evidence="7">
    <location>
        <begin position="94"/>
        <end position="235"/>
    </location>
</feature>
<dbReference type="Pfam" id="PF00229">
    <property type="entry name" value="TNF"/>
    <property type="match status" value="1"/>
</dbReference>
<gene>
    <name evidence="8" type="primary">cd40lg</name>
</gene>
<evidence type="ECO:0000259" key="7">
    <source>
        <dbReference type="PROSITE" id="PS50049"/>
    </source>
</evidence>
<name>A0A8P4K971_DICLA</name>
<comment type="subcellular location">
    <subcellularLocation>
        <location evidence="1">Membrane</location>
    </subcellularLocation>
</comment>
<dbReference type="SMART" id="SM00207">
    <property type="entry name" value="TNF"/>
    <property type="match status" value="1"/>
</dbReference>
<dbReference type="GeneID" id="127373989"/>
<reference evidence="8" key="1">
    <citation type="submission" date="2025-08" db="UniProtKB">
        <authorList>
            <consortium name="Ensembl"/>
        </authorList>
    </citation>
    <scope>IDENTIFICATION</scope>
</reference>
<dbReference type="OMA" id="QLSVWVQ"/>
<dbReference type="GO" id="GO:0005125">
    <property type="term" value="F:cytokine activity"/>
    <property type="evidence" value="ECO:0007669"/>
    <property type="project" value="UniProtKB-KW"/>
</dbReference>
<dbReference type="GO" id="GO:0005174">
    <property type="term" value="F:CD40 receptor binding"/>
    <property type="evidence" value="ECO:0007669"/>
    <property type="project" value="Ensembl"/>
</dbReference>
<dbReference type="GO" id="GO:0002639">
    <property type="term" value="P:positive regulation of immunoglobulin production"/>
    <property type="evidence" value="ECO:0007669"/>
    <property type="project" value="Ensembl"/>
</dbReference>
<dbReference type="OrthoDB" id="8667946at2759"/>
<evidence type="ECO:0000256" key="2">
    <source>
        <dbReference type="ARBA" id="ARBA00008670"/>
    </source>
</evidence>